<reference evidence="5 7" key="2">
    <citation type="submission" date="2021-03" db="EMBL/GenBank/DDBJ databases">
        <title>Human Oral Microbial Genomes.</title>
        <authorList>
            <person name="Johnston C.D."/>
            <person name="Chen T."/>
            <person name="Dewhirst F.E."/>
        </authorList>
    </citation>
    <scope>NUCLEOTIDE SEQUENCE [LARGE SCALE GENOMIC DNA]</scope>
    <source>
        <strain evidence="5 7">W1435</strain>
    </source>
</reference>
<evidence type="ECO:0000256" key="1">
    <source>
        <dbReference type="PROSITE-ProRule" id="PRU00169"/>
    </source>
</evidence>
<evidence type="ECO:0000259" key="3">
    <source>
        <dbReference type="PROSITE" id="PS50930"/>
    </source>
</evidence>
<dbReference type="AlphaFoldDB" id="A0A0K1NLA9"/>
<dbReference type="STRING" id="1236517.ADJ77_08370"/>
<dbReference type="EMBL" id="CP072369">
    <property type="protein sequence ID" value="QUB85482.1"/>
    <property type="molecule type" value="Genomic_DNA"/>
</dbReference>
<dbReference type="FunFam" id="2.40.50.1020:FF:000004">
    <property type="entry name" value="DNA-binding response regulator"/>
    <property type="match status" value="1"/>
</dbReference>
<dbReference type="InterPro" id="IPR007492">
    <property type="entry name" value="LytTR_DNA-bd_dom"/>
</dbReference>
<dbReference type="InterPro" id="IPR011006">
    <property type="entry name" value="CheY-like_superfamily"/>
</dbReference>
<evidence type="ECO:0000313" key="5">
    <source>
        <dbReference type="EMBL" id="QUB85482.1"/>
    </source>
</evidence>
<proteinExistence type="predicted"/>
<dbReference type="EMBL" id="CP012075">
    <property type="protein sequence ID" value="AKU69869.1"/>
    <property type="molecule type" value="Genomic_DNA"/>
</dbReference>
<dbReference type="RefSeq" id="WP_025077478.1">
    <property type="nucleotide sequence ID" value="NZ_BAKO01000001.1"/>
</dbReference>
<dbReference type="OrthoDB" id="1490554at2"/>
<gene>
    <name evidence="4" type="ORF">ADJ77_08370</name>
    <name evidence="5" type="ORF">J5A51_04210</name>
</gene>
<organism evidence="4 6">
    <name type="scientific">Prevotella fusca JCM 17724</name>
    <dbReference type="NCBI Taxonomy" id="1236517"/>
    <lineage>
        <taxon>Bacteria</taxon>
        <taxon>Pseudomonadati</taxon>
        <taxon>Bacteroidota</taxon>
        <taxon>Bacteroidia</taxon>
        <taxon>Bacteroidales</taxon>
        <taxon>Prevotellaceae</taxon>
        <taxon>Prevotella</taxon>
    </lineage>
</organism>
<dbReference type="InterPro" id="IPR001789">
    <property type="entry name" value="Sig_transdc_resp-reg_receiver"/>
</dbReference>
<dbReference type="SUPFAM" id="SSF52172">
    <property type="entry name" value="CheY-like"/>
    <property type="match status" value="1"/>
</dbReference>
<dbReference type="Pfam" id="PF04397">
    <property type="entry name" value="LytTR"/>
    <property type="match status" value="1"/>
</dbReference>
<dbReference type="SMART" id="SM00850">
    <property type="entry name" value="LytTR"/>
    <property type="match status" value="1"/>
</dbReference>
<dbReference type="PANTHER" id="PTHR37299:SF1">
    <property type="entry name" value="STAGE 0 SPORULATION PROTEIN A HOMOLOG"/>
    <property type="match status" value="1"/>
</dbReference>
<keyword evidence="7" id="KW-1185">Reference proteome</keyword>
<dbReference type="Gene3D" id="2.40.50.1020">
    <property type="entry name" value="LytTr DNA-binding domain"/>
    <property type="match status" value="1"/>
</dbReference>
<dbReference type="Gene3D" id="3.40.50.2300">
    <property type="match status" value="1"/>
</dbReference>
<dbReference type="GO" id="GO:0000156">
    <property type="term" value="F:phosphorelay response regulator activity"/>
    <property type="evidence" value="ECO:0007669"/>
    <property type="project" value="InterPro"/>
</dbReference>
<reference evidence="4 6" key="1">
    <citation type="submission" date="2015-07" db="EMBL/GenBank/DDBJ databases">
        <authorList>
            <person name="Noorani M."/>
        </authorList>
    </citation>
    <scope>NUCLEOTIDE SEQUENCE [LARGE SCALE GENOMIC DNA]</scope>
    <source>
        <strain evidence="4 6">W1435</strain>
    </source>
</reference>
<accession>A0A0K1NLA9</accession>
<name>A0A0K1NLA9_9BACT</name>
<dbReference type="Pfam" id="PF00072">
    <property type="entry name" value="Response_reg"/>
    <property type="match status" value="1"/>
</dbReference>
<dbReference type="Proteomes" id="UP000682005">
    <property type="component" value="Chromosome 2"/>
</dbReference>
<dbReference type="eggNOG" id="COG3279">
    <property type="taxonomic scope" value="Bacteria"/>
</dbReference>
<dbReference type="Proteomes" id="UP000060345">
    <property type="component" value="Chromosome 2"/>
</dbReference>
<protein>
    <submittedName>
        <fullName evidence="4">Chemotaxis protein CheY</fullName>
    </submittedName>
    <submittedName>
        <fullName evidence="5">Response regulator transcription factor</fullName>
    </submittedName>
</protein>
<dbReference type="PANTHER" id="PTHR37299">
    <property type="entry name" value="TRANSCRIPTIONAL REGULATOR-RELATED"/>
    <property type="match status" value="1"/>
</dbReference>
<dbReference type="PROSITE" id="PS50110">
    <property type="entry name" value="RESPONSE_REGULATORY"/>
    <property type="match status" value="1"/>
</dbReference>
<evidence type="ECO:0000259" key="2">
    <source>
        <dbReference type="PROSITE" id="PS50110"/>
    </source>
</evidence>
<dbReference type="SMART" id="SM00448">
    <property type="entry name" value="REC"/>
    <property type="match status" value="1"/>
</dbReference>
<sequence length="236" mass="27225">MTLNCIIIDDEPLAADLLASYAKKTLFLNLIGVFNSAVEGVRAIRENRVDLIFLDIQMPELSGLEFAKILPKETKIIFTTAFSQYAVDGYKANAIDYLMKPISYDDFLAGANRALEWFQSVRQTENTSADRFIFVKSEYKLVKIMFDDILYIEGLKDYVKIYLTDDRKPVMSLMNMKKIEESLPKPEFMRIHRSYIVHMKKIDGIDRFRIVIGDAFLPISDSYKTSLQNYLDGHTL</sequence>
<evidence type="ECO:0000313" key="6">
    <source>
        <dbReference type="Proteomes" id="UP000060345"/>
    </source>
</evidence>
<feature type="modified residue" description="4-aspartylphosphate" evidence="1">
    <location>
        <position position="55"/>
    </location>
</feature>
<evidence type="ECO:0000313" key="4">
    <source>
        <dbReference type="EMBL" id="AKU69869.1"/>
    </source>
</evidence>
<keyword evidence="1" id="KW-0597">Phosphoprotein</keyword>
<feature type="domain" description="Response regulatory" evidence="2">
    <location>
        <begin position="4"/>
        <end position="115"/>
    </location>
</feature>
<evidence type="ECO:0000313" key="7">
    <source>
        <dbReference type="Proteomes" id="UP000682005"/>
    </source>
</evidence>
<dbReference type="PROSITE" id="PS50930">
    <property type="entry name" value="HTH_LYTTR"/>
    <property type="match status" value="1"/>
</dbReference>
<dbReference type="InterPro" id="IPR046947">
    <property type="entry name" value="LytR-like"/>
</dbReference>
<dbReference type="KEGG" id="pfus:ADJ77_08370"/>
<feature type="domain" description="HTH LytTR-type" evidence="3">
    <location>
        <begin position="133"/>
        <end position="207"/>
    </location>
</feature>
<dbReference type="GO" id="GO:0003677">
    <property type="term" value="F:DNA binding"/>
    <property type="evidence" value="ECO:0007669"/>
    <property type="project" value="InterPro"/>
</dbReference>